<accession>A0A9D1PZG7</accession>
<gene>
    <name evidence="2" type="ORF">H9894_09450</name>
</gene>
<comment type="caution">
    <text evidence="2">The sequence shown here is derived from an EMBL/GenBank/DDBJ whole genome shotgun (WGS) entry which is preliminary data.</text>
</comment>
<sequence>MQSTEFFFGVRDMVLEEWVNAIFNTYPFQTTGFLRTSKDPFANPVADMTREAASTVYEAVSGWDKKPAEVRQAIDRFIHLRAVQDFLPSQAMLVFYLLKPILRKHVMPAMQKAGKLKDYLDAESRLDTIVLLGFDMYTKSREVVAQNRINEIKNQHAQLVRWAQRVGGAPQLDEGQS</sequence>
<dbReference type="InterPro" id="IPR025751">
    <property type="entry name" value="RsbRD_N_dom"/>
</dbReference>
<protein>
    <submittedName>
        <fullName evidence="2">RsbRD N-terminal domain-containing protein</fullName>
    </submittedName>
</protein>
<reference evidence="2" key="1">
    <citation type="journal article" date="2021" name="PeerJ">
        <title>Extensive microbial diversity within the chicken gut microbiome revealed by metagenomics and culture.</title>
        <authorList>
            <person name="Gilroy R."/>
            <person name="Ravi A."/>
            <person name="Getino M."/>
            <person name="Pursley I."/>
            <person name="Horton D.L."/>
            <person name="Alikhan N.F."/>
            <person name="Baker D."/>
            <person name="Gharbi K."/>
            <person name="Hall N."/>
            <person name="Watson M."/>
            <person name="Adriaenssens E.M."/>
            <person name="Foster-Nyarko E."/>
            <person name="Jarju S."/>
            <person name="Secka A."/>
            <person name="Antonio M."/>
            <person name="Oren A."/>
            <person name="Chaudhuri R.R."/>
            <person name="La Ragione R."/>
            <person name="Hildebrand F."/>
            <person name="Pallen M.J."/>
        </authorList>
    </citation>
    <scope>NUCLEOTIDE SEQUENCE</scope>
    <source>
        <strain evidence="2">ChiHecec2B26-446</strain>
    </source>
</reference>
<organism evidence="2 3">
    <name type="scientific">Candidatus Desulfovibrio intestinipullorum</name>
    <dbReference type="NCBI Taxonomy" id="2838536"/>
    <lineage>
        <taxon>Bacteria</taxon>
        <taxon>Pseudomonadati</taxon>
        <taxon>Thermodesulfobacteriota</taxon>
        <taxon>Desulfovibrionia</taxon>
        <taxon>Desulfovibrionales</taxon>
        <taxon>Desulfovibrionaceae</taxon>
        <taxon>Desulfovibrio</taxon>
    </lineage>
</organism>
<reference evidence="2" key="2">
    <citation type="submission" date="2021-04" db="EMBL/GenBank/DDBJ databases">
        <authorList>
            <person name="Gilroy R."/>
        </authorList>
    </citation>
    <scope>NUCLEOTIDE SEQUENCE</scope>
    <source>
        <strain evidence="2">ChiHecec2B26-446</strain>
    </source>
</reference>
<feature type="domain" description="RsbT co-antagonist protein RsbRD N-terminal" evidence="1">
    <location>
        <begin position="14"/>
        <end position="151"/>
    </location>
</feature>
<dbReference type="Proteomes" id="UP000886752">
    <property type="component" value="Unassembled WGS sequence"/>
</dbReference>
<dbReference type="Pfam" id="PF14361">
    <property type="entry name" value="RsbRD_N"/>
    <property type="match status" value="1"/>
</dbReference>
<evidence type="ECO:0000259" key="1">
    <source>
        <dbReference type="Pfam" id="PF14361"/>
    </source>
</evidence>
<dbReference type="EMBL" id="DXHV01000079">
    <property type="protein sequence ID" value="HIW01393.1"/>
    <property type="molecule type" value="Genomic_DNA"/>
</dbReference>
<name>A0A9D1PZG7_9BACT</name>
<dbReference type="AlphaFoldDB" id="A0A9D1PZG7"/>
<proteinExistence type="predicted"/>
<evidence type="ECO:0000313" key="3">
    <source>
        <dbReference type="Proteomes" id="UP000886752"/>
    </source>
</evidence>
<evidence type="ECO:0000313" key="2">
    <source>
        <dbReference type="EMBL" id="HIW01393.1"/>
    </source>
</evidence>